<dbReference type="GO" id="GO:0050661">
    <property type="term" value="F:NADP binding"/>
    <property type="evidence" value="ECO:0007669"/>
    <property type="project" value="InterPro"/>
</dbReference>
<feature type="binding site" evidence="4">
    <location>
        <position position="143"/>
    </location>
    <ligand>
        <name>NADP(+)</name>
        <dbReference type="ChEBI" id="CHEBI:58349"/>
    </ligand>
</feature>
<gene>
    <name evidence="7" type="primary">rfaD</name>
    <name evidence="4" type="synonym">hldD</name>
    <name evidence="7" type="ORF">ID616_15270</name>
    <name evidence="6" type="ORF">KF715C_ch27510</name>
</gene>
<feature type="binding site" evidence="4">
    <location>
        <position position="179"/>
    </location>
    <ligand>
        <name>substrate</name>
    </ligand>
</feature>
<evidence type="ECO:0000256" key="2">
    <source>
        <dbReference type="ARBA" id="ARBA00023235"/>
    </source>
</evidence>
<name>A0A1L7NCZ4_PSEPU</name>
<comment type="function">
    <text evidence="4">Catalyzes the interconversion between ADP-D-glycero-beta-D-manno-heptose and ADP-L-glycero-beta-D-manno-heptose via an epimerization at carbon 6 of the heptose.</text>
</comment>
<dbReference type="PANTHER" id="PTHR43103:SF3">
    <property type="entry name" value="ADP-L-GLYCERO-D-MANNO-HEPTOSE-6-EPIMERASE"/>
    <property type="match status" value="1"/>
</dbReference>
<dbReference type="GO" id="GO:0008712">
    <property type="term" value="F:ADP-glyceromanno-heptose 6-epimerase activity"/>
    <property type="evidence" value="ECO:0007669"/>
    <property type="project" value="UniProtKB-UniRule"/>
</dbReference>
<feature type="domain" description="NAD-dependent epimerase/dehydratase" evidence="5">
    <location>
        <begin position="3"/>
        <end position="241"/>
    </location>
</feature>
<dbReference type="HAMAP" id="MF_01601">
    <property type="entry name" value="Heptose_epimerase"/>
    <property type="match status" value="1"/>
</dbReference>
<dbReference type="NCBIfam" id="TIGR02197">
    <property type="entry name" value="heptose_epim"/>
    <property type="match status" value="1"/>
</dbReference>
<evidence type="ECO:0000259" key="5">
    <source>
        <dbReference type="Pfam" id="PF01370"/>
    </source>
</evidence>
<dbReference type="GO" id="GO:0097171">
    <property type="term" value="P:ADP-L-glycero-beta-D-manno-heptose biosynthetic process"/>
    <property type="evidence" value="ECO:0007669"/>
    <property type="project" value="UniProtKB-UniPathway"/>
</dbReference>
<dbReference type="RefSeq" id="WP_060517760.1">
    <property type="nucleotide sequence ID" value="NZ_AP015029.1"/>
</dbReference>
<evidence type="ECO:0000313" key="8">
    <source>
        <dbReference type="Proteomes" id="UP000218731"/>
    </source>
</evidence>
<feature type="binding site" evidence="4">
    <location>
        <begin position="200"/>
        <end position="203"/>
    </location>
    <ligand>
        <name>substrate</name>
    </ligand>
</feature>
<dbReference type="Gene3D" id="3.90.25.10">
    <property type="entry name" value="UDP-galactose 4-epimerase, domain 1"/>
    <property type="match status" value="1"/>
</dbReference>
<dbReference type="AlphaFoldDB" id="A0A1L7NCZ4"/>
<evidence type="ECO:0000313" key="7">
    <source>
        <dbReference type="EMBL" id="QOC95483.1"/>
    </source>
</evidence>
<dbReference type="GO" id="GO:0005975">
    <property type="term" value="P:carbohydrate metabolic process"/>
    <property type="evidence" value="ECO:0007669"/>
    <property type="project" value="UniProtKB-UniRule"/>
</dbReference>
<dbReference type="PANTHER" id="PTHR43103">
    <property type="entry name" value="NUCLEOSIDE-DIPHOSPHATE-SUGAR EPIMERASE"/>
    <property type="match status" value="1"/>
</dbReference>
<dbReference type="EMBL" id="AP015029">
    <property type="protein sequence ID" value="BAW23324.1"/>
    <property type="molecule type" value="Genomic_DNA"/>
</dbReference>
<feature type="binding site" evidence="4">
    <location>
        <begin position="75"/>
        <end position="79"/>
    </location>
    <ligand>
        <name>NADP(+)</name>
        <dbReference type="ChEBI" id="CHEBI:58349"/>
    </ligand>
</feature>
<feature type="binding site" evidence="4">
    <location>
        <position position="186"/>
    </location>
    <ligand>
        <name>substrate</name>
    </ligand>
</feature>
<feature type="binding site" evidence="4">
    <location>
        <begin position="11"/>
        <end position="12"/>
    </location>
    <ligand>
        <name>NADP(+)</name>
        <dbReference type="ChEBI" id="CHEBI:58349"/>
    </ligand>
</feature>
<feature type="active site" description="Proton acceptor" evidence="4">
    <location>
        <position position="139"/>
    </location>
</feature>
<evidence type="ECO:0000313" key="6">
    <source>
        <dbReference type="EMBL" id="BAW23324.1"/>
    </source>
</evidence>
<comment type="domain">
    <text evidence="4">Contains a large N-terminal NADP-binding domain, and a smaller C-terminal substrate-binding domain.</text>
</comment>
<comment type="catalytic activity">
    <reaction evidence="4">
        <text>ADP-D-glycero-beta-D-manno-heptose = ADP-L-glycero-beta-D-manno-heptose</text>
        <dbReference type="Rhea" id="RHEA:17577"/>
        <dbReference type="ChEBI" id="CHEBI:59967"/>
        <dbReference type="ChEBI" id="CHEBI:61506"/>
        <dbReference type="EC" id="5.1.3.20"/>
    </reaction>
</comment>
<accession>A0A1L7NCZ4</accession>
<sequence length="343" mass="38183">MTIIVTGAAGFIGSNLVQALNQRNETDIIAVDDLTDGDKFRNLADSEIADYLDKDDFLDRFARGEFGKVRAVLHQGACSSTVEADGRFMMDNNYRFSRELLASAQQQQVPLLYASSAAVYGAGQDFREQRECERPLNVYGYSKYLFDQQVRRHLMTARSQVVGLRYFNVYGPHEQHKGAMASVALHCFNQYQSHGKVSLFGSYGDYPSGGHLRDFVAVDDVVKVNMFFLDHPQLSGIFNVGSGRAQSFNDVALTVINRLRGYQHQPPLSLEIALLEGILEYGEFPEHLRGKYQCYTCADLERLRAAGYEAATLTVEQGVGLYCDRLQGTQAPALDLARQATAA</sequence>
<reference evidence="6 8" key="1">
    <citation type="submission" date="2015-11" db="EMBL/GenBank/DDBJ databases">
        <title>Complete genome sequencing of a biphenyl-degrading bacterium, Pseudomonas putida KF715 (=NBRC110667).</title>
        <authorList>
            <person name="Suenaga H."/>
            <person name="Fujihara N."/>
            <person name="Watanabe T."/>
            <person name="Hirose J."/>
            <person name="Kimura N."/>
            <person name="Yamazoe A."/>
            <person name="Hosoyama A."/>
            <person name="Shimodaira J."/>
            <person name="Furukawa K."/>
        </authorList>
    </citation>
    <scope>NUCLEOTIDE SEQUENCE [LARGE SCALE GENOMIC DNA]</scope>
    <source>
        <strain evidence="6 8">KF715</strain>
    </source>
</reference>
<evidence type="ECO:0000256" key="3">
    <source>
        <dbReference type="ARBA" id="ARBA00023277"/>
    </source>
</evidence>
<feature type="binding site" evidence="4">
    <location>
        <position position="54"/>
    </location>
    <ligand>
        <name>NADP(+)</name>
        <dbReference type="ChEBI" id="CHEBI:58349"/>
    </ligand>
</feature>
<dbReference type="Proteomes" id="UP000516786">
    <property type="component" value="Chromosome"/>
</dbReference>
<feature type="active site" description="Proton acceptor" evidence="4">
    <location>
        <position position="177"/>
    </location>
</feature>
<feature type="binding site" evidence="4">
    <location>
        <position position="292"/>
    </location>
    <ligand>
        <name>substrate</name>
    </ligand>
</feature>
<comment type="subunit">
    <text evidence="4">Homopentamer.</text>
</comment>
<reference evidence="7 9" key="2">
    <citation type="submission" date="2020-09" db="EMBL/GenBank/DDBJ databases">
        <title>Co-existence of a novel multidrug-resistance efflux pump with carbapenem resistance gene blaVIM-2 in one megaplasmid in Pseudomonas putida.</title>
        <authorList>
            <person name="Peng K."/>
            <person name="Li R."/>
        </authorList>
    </citation>
    <scope>NUCLEOTIDE SEQUENCE [LARGE SCALE GENOMIC DNA]</scope>
    <source>
        <strain evidence="7 9">ZXPA-20</strain>
    </source>
</reference>
<dbReference type="InterPro" id="IPR001509">
    <property type="entry name" value="Epimerase_deHydtase"/>
</dbReference>
<evidence type="ECO:0000256" key="4">
    <source>
        <dbReference type="HAMAP-Rule" id="MF_01601"/>
    </source>
</evidence>
<dbReference type="Gene3D" id="3.40.50.720">
    <property type="entry name" value="NAD(P)-binding Rossmann-like Domain"/>
    <property type="match status" value="1"/>
</dbReference>
<evidence type="ECO:0000256" key="1">
    <source>
        <dbReference type="ARBA" id="ARBA00022857"/>
    </source>
</evidence>
<keyword evidence="2 4" id="KW-0413">Isomerase</keyword>
<feature type="binding site" evidence="4">
    <location>
        <position position="213"/>
    </location>
    <ligand>
        <name>substrate</name>
    </ligand>
</feature>
<feature type="binding site" evidence="4">
    <location>
        <begin position="32"/>
        <end position="33"/>
    </location>
    <ligand>
        <name>NADP(+)</name>
        <dbReference type="ChEBI" id="CHEBI:58349"/>
    </ligand>
</feature>
<dbReference type="UniPathway" id="UPA00356">
    <property type="reaction ID" value="UER00440"/>
</dbReference>
<feature type="binding site" evidence="4">
    <location>
        <position position="39"/>
    </location>
    <ligand>
        <name>NADP(+)</name>
        <dbReference type="ChEBI" id="CHEBI:58349"/>
    </ligand>
</feature>
<keyword evidence="3 4" id="KW-0119">Carbohydrate metabolism</keyword>
<comment type="pathway">
    <text evidence="4">Nucleotide-sugar biosynthesis; ADP-L-glycero-beta-D-manno-heptose biosynthesis; ADP-L-glycero-beta-D-manno-heptose from D-glycero-beta-D-manno-heptose 7-phosphate: step 4/4.</text>
</comment>
<feature type="binding site" evidence="4">
    <location>
        <position position="168"/>
    </location>
    <ligand>
        <name>substrate</name>
    </ligand>
</feature>
<dbReference type="EMBL" id="CP061723">
    <property type="protein sequence ID" value="QOC95483.1"/>
    <property type="molecule type" value="Genomic_DNA"/>
</dbReference>
<keyword evidence="1 4" id="KW-0521">NADP</keyword>
<dbReference type="InterPro" id="IPR036291">
    <property type="entry name" value="NAD(P)-bd_dom_sf"/>
</dbReference>
<organism evidence="6 8">
    <name type="scientific">Pseudomonas putida</name>
    <name type="common">Arthrobacter siderocapsulatus</name>
    <dbReference type="NCBI Taxonomy" id="303"/>
    <lineage>
        <taxon>Bacteria</taxon>
        <taxon>Pseudomonadati</taxon>
        <taxon>Pseudomonadota</taxon>
        <taxon>Gammaproteobacteria</taxon>
        <taxon>Pseudomonadales</taxon>
        <taxon>Pseudomonadaceae</taxon>
        <taxon>Pseudomonas</taxon>
    </lineage>
</organism>
<dbReference type="CDD" id="cd05248">
    <property type="entry name" value="ADP_GME_SDR_e"/>
    <property type="match status" value="1"/>
</dbReference>
<comment type="similarity">
    <text evidence="4">Belongs to the NAD(P)-dependent epimerase/dehydratase family. HldD subfamily.</text>
</comment>
<comment type="cofactor">
    <cofactor evidence="4">
        <name>NADP(+)</name>
        <dbReference type="ChEBI" id="CHEBI:58349"/>
    </cofactor>
    <text evidence="4">Binds 1 NADP(+) per subunit.</text>
</comment>
<feature type="binding site" evidence="4">
    <location>
        <position position="177"/>
    </location>
    <ligand>
        <name>NADP(+)</name>
        <dbReference type="ChEBI" id="CHEBI:58349"/>
    </ligand>
</feature>
<dbReference type="Pfam" id="PF01370">
    <property type="entry name" value="Epimerase"/>
    <property type="match status" value="1"/>
</dbReference>
<feature type="binding site" evidence="4">
    <location>
        <position position="169"/>
    </location>
    <ligand>
        <name>NADP(+)</name>
        <dbReference type="ChEBI" id="CHEBI:58349"/>
    </ligand>
</feature>
<dbReference type="Proteomes" id="UP000218731">
    <property type="component" value="Chromosome 1"/>
</dbReference>
<dbReference type="InterPro" id="IPR011912">
    <property type="entry name" value="Heptose_epim"/>
</dbReference>
<feature type="binding site" evidence="4">
    <location>
        <position position="92"/>
    </location>
    <ligand>
        <name>NADP(+)</name>
        <dbReference type="ChEBI" id="CHEBI:58349"/>
    </ligand>
</feature>
<dbReference type="EC" id="5.1.3.20" evidence="4"/>
<evidence type="ECO:0000313" key="9">
    <source>
        <dbReference type="Proteomes" id="UP000516786"/>
    </source>
</evidence>
<proteinExistence type="inferred from homology"/>
<protein>
    <recommendedName>
        <fullName evidence="4">ADP-L-glycero-D-manno-heptose-6-epimerase</fullName>
        <ecNumber evidence="4">5.1.3.20</ecNumber>
    </recommendedName>
    <alternativeName>
        <fullName evidence="4">ADP-L-glycero-beta-D-manno-heptose-6-epimerase</fullName>
        <shortName evidence="4">ADP-glyceromanno-heptose 6-epimerase</shortName>
        <shortName evidence="4">ADP-hep 6-epimerase</shortName>
        <shortName evidence="4">AGME</shortName>
    </alternativeName>
</protein>
<dbReference type="SUPFAM" id="SSF51735">
    <property type="entry name" value="NAD(P)-binding Rossmann-fold domains"/>
    <property type="match status" value="1"/>
</dbReference>